<dbReference type="Proteomes" id="UP000239939">
    <property type="component" value="Unassembled WGS sequence"/>
</dbReference>
<protein>
    <submittedName>
        <fullName evidence="1">Uncharacterized protein</fullName>
    </submittedName>
</protein>
<dbReference type="EMBL" id="MDEJ01000268">
    <property type="protein sequence ID" value="PPU82202.1"/>
    <property type="molecule type" value="Genomic_DNA"/>
</dbReference>
<accession>A0A2S7E353</accession>
<dbReference type="OrthoDB" id="129174at2"/>
<sequence length="75" mass="8281">MDKEDASNQTLDRLHERRKQGVRLQRLGHGVMQIAKLTGLSSPQECGMTLSVRGVGTYLARSGFTPQTPLNKADE</sequence>
<comment type="caution">
    <text evidence="1">The sequence shown here is derived from an EMBL/GenBank/DDBJ whole genome shotgun (WGS) entry which is preliminary data.</text>
</comment>
<organism evidence="1 2">
    <name type="scientific">Xanthomonas populi</name>
    <dbReference type="NCBI Taxonomy" id="53414"/>
    <lineage>
        <taxon>Bacteria</taxon>
        <taxon>Pseudomonadati</taxon>
        <taxon>Pseudomonadota</taxon>
        <taxon>Gammaproteobacteria</taxon>
        <taxon>Lysobacterales</taxon>
        <taxon>Lysobacteraceae</taxon>
        <taxon>Xanthomonas</taxon>
    </lineage>
</organism>
<keyword evidence="2" id="KW-1185">Reference proteome</keyword>
<name>A0A2S7E353_9XANT</name>
<evidence type="ECO:0000313" key="2">
    <source>
        <dbReference type="Proteomes" id="UP000239939"/>
    </source>
</evidence>
<gene>
    <name evidence="1" type="ORF">XpopCFBP1817_20350</name>
</gene>
<reference evidence="2" key="1">
    <citation type="submission" date="2016-08" db="EMBL/GenBank/DDBJ databases">
        <authorList>
            <person name="Merda D."/>
            <person name="Briand M."/>
            <person name="Taghouti G."/>
            <person name="Carrere S."/>
            <person name="Gouzy J."/>
            <person name="Portier P."/>
            <person name="Jacques M.-A."/>
            <person name="Fischer-Le Saux M."/>
        </authorList>
    </citation>
    <scope>NUCLEOTIDE SEQUENCE [LARGE SCALE GENOMIC DNA]</scope>
    <source>
        <strain evidence="2">CFBP1817</strain>
    </source>
</reference>
<proteinExistence type="predicted"/>
<dbReference type="AlphaFoldDB" id="A0A2S7E353"/>
<evidence type="ECO:0000313" key="1">
    <source>
        <dbReference type="EMBL" id="PPU82202.1"/>
    </source>
</evidence>